<comment type="subcellular location">
    <subcellularLocation>
        <location evidence="8">Endomembrane system</location>
        <topology evidence="8">Lipid-anchor</topology>
    </subcellularLocation>
</comment>
<evidence type="ECO:0000256" key="4">
    <source>
        <dbReference type="ARBA" id="ARBA00022801"/>
    </source>
</evidence>
<feature type="domain" description="PX" evidence="12">
    <location>
        <begin position="79"/>
        <end position="208"/>
    </location>
</feature>
<dbReference type="InterPro" id="IPR016555">
    <property type="entry name" value="PLipase_D_euk"/>
</dbReference>
<dbReference type="GO" id="GO:0004630">
    <property type="term" value="F:phospholipase D activity"/>
    <property type="evidence" value="ECO:0007669"/>
    <property type="project" value="UniProtKB-UniRule"/>
</dbReference>
<dbReference type="SMART" id="SM00233">
    <property type="entry name" value="PH"/>
    <property type="match status" value="1"/>
</dbReference>
<dbReference type="InterPro" id="IPR001683">
    <property type="entry name" value="PX_dom"/>
</dbReference>
<evidence type="ECO:0000256" key="8">
    <source>
        <dbReference type="ARBA" id="ARBA00037868"/>
    </source>
</evidence>
<dbReference type="SUPFAM" id="SSF56024">
    <property type="entry name" value="Phospholipase D/nuclease"/>
    <property type="match status" value="2"/>
</dbReference>
<dbReference type="InterPro" id="IPR025202">
    <property type="entry name" value="PLD-like_dom"/>
</dbReference>
<evidence type="ECO:0000256" key="9">
    <source>
        <dbReference type="PIRNR" id="PIRNR009376"/>
    </source>
</evidence>
<keyword evidence="4 9" id="KW-0378">Hydrolase</keyword>
<dbReference type="GO" id="GO:0006654">
    <property type="term" value="P:phosphatidic acid biosynthetic process"/>
    <property type="evidence" value="ECO:0007669"/>
    <property type="project" value="InterPro"/>
</dbReference>
<dbReference type="GO" id="GO:0060627">
    <property type="term" value="P:regulation of vesicle-mediated transport"/>
    <property type="evidence" value="ECO:0007669"/>
    <property type="project" value="TreeGrafter"/>
</dbReference>
<dbReference type="AlphaFoldDB" id="A0A815EVN8"/>
<dbReference type="Pfam" id="PF00787">
    <property type="entry name" value="PX"/>
    <property type="match status" value="1"/>
</dbReference>
<feature type="region of interest" description="Disordered" evidence="10">
    <location>
        <begin position="590"/>
        <end position="609"/>
    </location>
</feature>
<feature type="domain" description="PLD phosphodiesterase" evidence="11">
    <location>
        <begin position="919"/>
        <end position="946"/>
    </location>
</feature>
<dbReference type="GO" id="GO:0035556">
    <property type="term" value="P:intracellular signal transduction"/>
    <property type="evidence" value="ECO:0007669"/>
    <property type="project" value="InterPro"/>
</dbReference>
<keyword evidence="7" id="KW-0449">Lipoprotein</keyword>
<dbReference type="PIRSF" id="PIRSF009376">
    <property type="entry name" value="Phospholipase_D_euk"/>
    <property type="match status" value="1"/>
</dbReference>
<dbReference type="PANTHER" id="PTHR18896:SF76">
    <property type="entry name" value="PHOSPHOLIPASE"/>
    <property type="match status" value="1"/>
</dbReference>
<evidence type="ECO:0000256" key="3">
    <source>
        <dbReference type="ARBA" id="ARBA00022737"/>
    </source>
</evidence>
<dbReference type="SMART" id="SM00155">
    <property type="entry name" value="PLDc"/>
    <property type="match status" value="2"/>
</dbReference>
<keyword evidence="6" id="KW-0443">Lipid metabolism</keyword>
<evidence type="ECO:0000256" key="5">
    <source>
        <dbReference type="ARBA" id="ARBA00022963"/>
    </source>
</evidence>
<sequence length="1103" mass="128325">MAHRHKLPSGKILVDHTFRLAEIAMNTTHLNRANMEQLPFPDENFHEDINEVFQRNNKFTLEHIHHRNGRAFVPNVPVHIISITAEKSHGDLLQLLDTYIYCITVEHGSIRWSIYKRHENFHDLHNELMQFAKMTREKSINTLQPNSNEDDRYPWFPGSSLRKISVTHKILDEHCNNLAAYLNKVIMHPKFRAHPVTRAFFNVSCLSFIDGLSISRKEGFLLKQSNDYNRGHRTLLGQPLVTKLNKHRYEERWLAIKDTYVVYMQPNKYEIRFPILVDCKFKVTSGHHHIDNYYRIKIKNLQCKIVVKCRTSHECEEWMQNFKMLIEQGYGFIDREANRFNSYAPIRTNQLAHWFINGKSYMEAVARALLTAKEEVFITDWWLSPEIMMIRTTEDETYRLDNLLGIIAAKGVRVYVMVFKELKRVLSLSSLYTKRKLMSKNKNGFIKVLRHPDHHNKNRIIMWSHHEKMVVIDQKIAFVGGIDLCYGRWDDEYMRLVDLGDENITKFLVDLGDENITKLYLPSELNPIQPITRQMADRIHAVVATNTDCMRTALHALSQTSEDTESLDSFSINEIQTSSKLSTTKLKKLTSAGVEGDASDSKSDSDESATSDGIVFAFRKHKLQEEDSHVTGRQQFLQQESQDSDDSESDKNFERQQSISSIMIPEDDRRHRLFIGKDYANDYQKGFAIPDKPSEDNINRRCVPRMPWHDEALVILGQGARDVARHFIQRWNIHKCEKHLNNDAYPFLLPKSYSDIEGLTVDNWREFLDSEPFCVDTQCVRSTSLWSSGIKSTEKSIQNAYIQMIGAAKHYIYIENQFFITIAGNRLVKNELAKALFARIKQAHELKEKFRIYVVIPLFPGFDSLNALHAVLFYIMSSITKGDNSLFCRLEKEGITPSDYINFFGMRNHDVLMGCLVTEIVYVHSKLMIVDDSMAICGSANINDRSLLGDRDSEFCIVIKDREEVDGRFNGKPVRVGKFCSSWRKKIFEMLLGIQFENPNNIDITDPVSDKFYTYFRQVARKNTKIYEKVFGTIPTDQVRTFAQSSKYSDAKYMKDTDPLRAQEQLKSIQGFIVEYPIYFLHDENYLPKKRTREGIVPLVTWT</sequence>
<evidence type="ECO:0000313" key="13">
    <source>
        <dbReference type="EMBL" id="CAF1316786.1"/>
    </source>
</evidence>
<evidence type="ECO:0000256" key="10">
    <source>
        <dbReference type="SAM" id="MobiDB-lite"/>
    </source>
</evidence>
<reference evidence="13" key="1">
    <citation type="submission" date="2021-02" db="EMBL/GenBank/DDBJ databases">
        <authorList>
            <person name="Nowell W R."/>
        </authorList>
    </citation>
    <scope>NUCLEOTIDE SEQUENCE</scope>
</reference>
<name>A0A815EVN8_9BILA</name>
<proteinExistence type="inferred from homology"/>
<evidence type="ECO:0000256" key="6">
    <source>
        <dbReference type="ARBA" id="ARBA00023098"/>
    </source>
</evidence>
<dbReference type="EC" id="3.1.4.4" evidence="9"/>
<dbReference type="GO" id="GO:0009395">
    <property type="term" value="P:phospholipid catabolic process"/>
    <property type="evidence" value="ECO:0007669"/>
    <property type="project" value="TreeGrafter"/>
</dbReference>
<evidence type="ECO:0000256" key="7">
    <source>
        <dbReference type="ARBA" id="ARBA00023288"/>
    </source>
</evidence>
<comment type="catalytic activity">
    <reaction evidence="1 9">
        <text>a 1,2-diacyl-sn-glycero-3-phosphocholine + H2O = a 1,2-diacyl-sn-glycero-3-phosphate + choline + H(+)</text>
        <dbReference type="Rhea" id="RHEA:14445"/>
        <dbReference type="ChEBI" id="CHEBI:15354"/>
        <dbReference type="ChEBI" id="CHEBI:15377"/>
        <dbReference type="ChEBI" id="CHEBI:15378"/>
        <dbReference type="ChEBI" id="CHEBI:57643"/>
        <dbReference type="ChEBI" id="CHEBI:58608"/>
        <dbReference type="EC" id="3.1.4.4"/>
    </reaction>
</comment>
<accession>A0A815EVN8</accession>
<dbReference type="PROSITE" id="PS50195">
    <property type="entry name" value="PX"/>
    <property type="match status" value="1"/>
</dbReference>
<dbReference type="InterPro" id="IPR001849">
    <property type="entry name" value="PH_domain"/>
</dbReference>
<dbReference type="Gene3D" id="3.30.870.10">
    <property type="entry name" value="Endonuclease Chain A"/>
    <property type="match status" value="2"/>
</dbReference>
<dbReference type="Pfam" id="PF13091">
    <property type="entry name" value="PLDc_2"/>
    <property type="match status" value="1"/>
</dbReference>
<dbReference type="SUPFAM" id="SSF50729">
    <property type="entry name" value="PH domain-like"/>
    <property type="match status" value="1"/>
</dbReference>
<dbReference type="SMART" id="SM00312">
    <property type="entry name" value="PX"/>
    <property type="match status" value="1"/>
</dbReference>
<dbReference type="CDD" id="cd09141">
    <property type="entry name" value="PLDc_vPLD1_2_yPLD_like_2"/>
    <property type="match status" value="1"/>
</dbReference>
<feature type="region of interest" description="Disordered" evidence="10">
    <location>
        <begin position="626"/>
        <end position="662"/>
    </location>
</feature>
<dbReference type="GO" id="GO:0012505">
    <property type="term" value="C:endomembrane system"/>
    <property type="evidence" value="ECO:0007669"/>
    <property type="project" value="UniProtKB-SubCell"/>
</dbReference>
<dbReference type="PANTHER" id="PTHR18896">
    <property type="entry name" value="PHOSPHOLIPASE D"/>
    <property type="match status" value="1"/>
</dbReference>
<dbReference type="Gene3D" id="3.30.1520.10">
    <property type="entry name" value="Phox-like domain"/>
    <property type="match status" value="1"/>
</dbReference>
<dbReference type="InterPro" id="IPR001736">
    <property type="entry name" value="PLipase_D/transphosphatidylase"/>
</dbReference>
<dbReference type="Pfam" id="PF00614">
    <property type="entry name" value="PLDc"/>
    <property type="match status" value="1"/>
</dbReference>
<dbReference type="EMBL" id="CAJNOT010002450">
    <property type="protein sequence ID" value="CAF1316786.1"/>
    <property type="molecule type" value="Genomic_DNA"/>
</dbReference>
<keyword evidence="5 9" id="KW-0442">Lipid degradation</keyword>
<dbReference type="GO" id="GO:0035091">
    <property type="term" value="F:phosphatidylinositol binding"/>
    <property type="evidence" value="ECO:0007669"/>
    <property type="project" value="InterPro"/>
</dbReference>
<dbReference type="Gene3D" id="2.30.29.30">
    <property type="entry name" value="Pleckstrin-homology domain (PH domain)/Phosphotyrosine-binding domain (PTB)"/>
    <property type="match status" value="1"/>
</dbReference>
<keyword evidence="3" id="KW-0677">Repeat</keyword>
<evidence type="ECO:0000256" key="2">
    <source>
        <dbReference type="ARBA" id="ARBA00008664"/>
    </source>
</evidence>
<evidence type="ECO:0000259" key="11">
    <source>
        <dbReference type="PROSITE" id="PS50035"/>
    </source>
</evidence>
<dbReference type="InterPro" id="IPR036871">
    <property type="entry name" value="PX_dom_sf"/>
</dbReference>
<protein>
    <recommendedName>
        <fullName evidence="9">Phospholipase</fullName>
        <ecNumber evidence="9">3.1.4.4</ecNumber>
    </recommendedName>
</protein>
<feature type="domain" description="PLD phosphodiesterase" evidence="11">
    <location>
        <begin position="461"/>
        <end position="488"/>
    </location>
</feature>
<comment type="similarity">
    <text evidence="2 9">Belongs to the phospholipase D family.</text>
</comment>
<evidence type="ECO:0000259" key="12">
    <source>
        <dbReference type="PROSITE" id="PS50195"/>
    </source>
</evidence>
<evidence type="ECO:0000256" key="1">
    <source>
        <dbReference type="ARBA" id="ARBA00000798"/>
    </source>
</evidence>
<evidence type="ECO:0000313" key="14">
    <source>
        <dbReference type="Proteomes" id="UP000663864"/>
    </source>
</evidence>
<dbReference type="InterPro" id="IPR011993">
    <property type="entry name" value="PH-like_dom_sf"/>
</dbReference>
<gene>
    <name evidence="13" type="ORF">ZHD862_LOCUS28790</name>
</gene>
<organism evidence="13 14">
    <name type="scientific">Rotaria sordida</name>
    <dbReference type="NCBI Taxonomy" id="392033"/>
    <lineage>
        <taxon>Eukaryota</taxon>
        <taxon>Metazoa</taxon>
        <taxon>Spiralia</taxon>
        <taxon>Gnathifera</taxon>
        <taxon>Rotifera</taxon>
        <taxon>Eurotatoria</taxon>
        <taxon>Bdelloidea</taxon>
        <taxon>Philodinida</taxon>
        <taxon>Philodinidae</taxon>
        <taxon>Rotaria</taxon>
    </lineage>
</organism>
<dbReference type="InterPro" id="IPR015679">
    <property type="entry name" value="PLipase_D_fam"/>
</dbReference>
<dbReference type="SUPFAM" id="SSF64268">
    <property type="entry name" value="PX domain"/>
    <property type="match status" value="1"/>
</dbReference>
<dbReference type="Proteomes" id="UP000663864">
    <property type="component" value="Unassembled WGS sequence"/>
</dbReference>
<comment type="caution">
    <text evidence="13">The sequence shown here is derived from an EMBL/GenBank/DDBJ whole genome shotgun (WGS) entry which is preliminary data.</text>
</comment>
<dbReference type="PROSITE" id="PS50035">
    <property type="entry name" value="PLD"/>
    <property type="match status" value="2"/>
</dbReference>